<sequence length="204" mass="22619">MKRESRSFVNKAPACTKKSLKMMVMYLYSIASTASDYLDAGLLYLLWYLFGRVPDLTLLRKVNLSMDAGYIFFVRLIRIKTSEEQELSLFSDDDFTTCPLLAIALVLATQSAPTSSLLNQLPEQSVNLQTTLTPTAPFIDLINHYKDVAPFQPSEGAADSKKVADDGPGVHSYVNRVVQKACITERLWSHSFRRGGASLTNAVG</sequence>
<dbReference type="AlphaFoldDB" id="A0A225W3D3"/>
<proteinExistence type="predicted"/>
<name>A0A225W3D3_9STRA</name>
<dbReference type="GO" id="GO:0015074">
    <property type="term" value="P:DNA integration"/>
    <property type="evidence" value="ECO:0007669"/>
    <property type="project" value="InterPro"/>
</dbReference>
<protein>
    <submittedName>
        <fullName evidence="2">Uncharacterized protein</fullName>
    </submittedName>
</protein>
<accession>A0A225W3D3</accession>
<dbReference type="GO" id="GO:0006310">
    <property type="term" value="P:DNA recombination"/>
    <property type="evidence" value="ECO:0007669"/>
    <property type="project" value="InterPro"/>
</dbReference>
<dbReference type="EMBL" id="NBNE01001950">
    <property type="protein sequence ID" value="OWZ12072.1"/>
    <property type="molecule type" value="Genomic_DNA"/>
</dbReference>
<dbReference type="Gene3D" id="1.10.443.10">
    <property type="entry name" value="Intergrase catalytic core"/>
    <property type="match status" value="1"/>
</dbReference>
<gene>
    <name evidence="2" type="ORF">PHMEG_00014820</name>
</gene>
<organism evidence="2 3">
    <name type="scientific">Phytophthora megakarya</name>
    <dbReference type="NCBI Taxonomy" id="4795"/>
    <lineage>
        <taxon>Eukaryota</taxon>
        <taxon>Sar</taxon>
        <taxon>Stramenopiles</taxon>
        <taxon>Oomycota</taxon>
        <taxon>Peronosporomycetes</taxon>
        <taxon>Peronosporales</taxon>
        <taxon>Peronosporaceae</taxon>
        <taxon>Phytophthora</taxon>
    </lineage>
</organism>
<keyword evidence="3" id="KW-1185">Reference proteome</keyword>
<evidence type="ECO:0000313" key="2">
    <source>
        <dbReference type="EMBL" id="OWZ12072.1"/>
    </source>
</evidence>
<keyword evidence="1" id="KW-1133">Transmembrane helix</keyword>
<feature type="transmembrane region" description="Helical" evidence="1">
    <location>
        <begin position="26"/>
        <end position="50"/>
    </location>
</feature>
<dbReference type="OrthoDB" id="113189at2759"/>
<comment type="caution">
    <text evidence="2">The sequence shown here is derived from an EMBL/GenBank/DDBJ whole genome shotgun (WGS) entry which is preliminary data.</text>
</comment>
<evidence type="ECO:0000313" key="3">
    <source>
        <dbReference type="Proteomes" id="UP000198211"/>
    </source>
</evidence>
<dbReference type="InterPro" id="IPR013762">
    <property type="entry name" value="Integrase-like_cat_sf"/>
</dbReference>
<evidence type="ECO:0000256" key="1">
    <source>
        <dbReference type="SAM" id="Phobius"/>
    </source>
</evidence>
<keyword evidence="1" id="KW-0472">Membrane</keyword>
<dbReference type="Proteomes" id="UP000198211">
    <property type="component" value="Unassembled WGS sequence"/>
</dbReference>
<reference evidence="3" key="1">
    <citation type="submission" date="2017-03" db="EMBL/GenBank/DDBJ databases">
        <title>Phytopthora megakarya and P. palmivora, two closely related causual agents of cacao black pod achieved similar genome size and gene model numbers by different mechanisms.</title>
        <authorList>
            <person name="Ali S."/>
            <person name="Shao J."/>
            <person name="Larry D.J."/>
            <person name="Kronmiller B."/>
            <person name="Shen D."/>
            <person name="Strem M.D."/>
            <person name="Melnick R.L."/>
            <person name="Guiltinan M.J."/>
            <person name="Tyler B.M."/>
            <person name="Meinhardt L.W."/>
            <person name="Bailey B.A."/>
        </authorList>
    </citation>
    <scope>NUCLEOTIDE SEQUENCE [LARGE SCALE GENOMIC DNA]</scope>
    <source>
        <strain evidence="3">zdho120</strain>
    </source>
</reference>
<dbReference type="GO" id="GO:0003677">
    <property type="term" value="F:DNA binding"/>
    <property type="evidence" value="ECO:0007669"/>
    <property type="project" value="InterPro"/>
</dbReference>
<keyword evidence="1" id="KW-0812">Transmembrane</keyword>
<dbReference type="STRING" id="4795.A0A225W3D3"/>